<dbReference type="Pfam" id="PF15280">
    <property type="entry name" value="BORA_N"/>
    <property type="match status" value="1"/>
</dbReference>
<dbReference type="PRINTS" id="PR02038">
    <property type="entry name" value="AURORABORA"/>
</dbReference>
<dbReference type="PANTHER" id="PTHR14728:SF2">
    <property type="entry name" value="PROTEIN AURORA BOREALIS"/>
    <property type="match status" value="1"/>
</dbReference>
<dbReference type="EMBL" id="JAODUO010001205">
    <property type="protein sequence ID" value="KAK2169015.1"/>
    <property type="molecule type" value="Genomic_DNA"/>
</dbReference>
<feature type="compositionally biased region" description="Basic and acidic residues" evidence="6">
    <location>
        <begin position="94"/>
        <end position="103"/>
    </location>
</feature>
<keyword evidence="4" id="KW-0498">Mitosis</keyword>
<dbReference type="AlphaFoldDB" id="A0AAD9NGC3"/>
<reference evidence="7" key="1">
    <citation type="journal article" date="2023" name="Mol. Biol. Evol.">
        <title>Third-Generation Sequencing Reveals the Adaptive Role of the Epigenome in Three Deep-Sea Polychaetes.</title>
        <authorList>
            <person name="Perez M."/>
            <person name="Aroh O."/>
            <person name="Sun Y."/>
            <person name="Lan Y."/>
            <person name="Juniper S.K."/>
            <person name="Young C.R."/>
            <person name="Angers B."/>
            <person name="Qian P.Y."/>
        </authorList>
    </citation>
    <scope>NUCLEOTIDE SEQUENCE</scope>
    <source>
        <strain evidence="7">R07B-5</strain>
    </source>
</reference>
<dbReference type="GO" id="GO:0005634">
    <property type="term" value="C:nucleus"/>
    <property type="evidence" value="ECO:0007669"/>
    <property type="project" value="TreeGrafter"/>
</dbReference>
<evidence type="ECO:0000256" key="3">
    <source>
        <dbReference type="ARBA" id="ARBA00022618"/>
    </source>
</evidence>
<evidence type="ECO:0000313" key="7">
    <source>
        <dbReference type="EMBL" id="KAK2169015.1"/>
    </source>
</evidence>
<proteinExistence type="inferred from homology"/>
<evidence type="ECO:0000256" key="4">
    <source>
        <dbReference type="ARBA" id="ARBA00022776"/>
    </source>
</evidence>
<evidence type="ECO:0000256" key="5">
    <source>
        <dbReference type="ARBA" id="ARBA00023306"/>
    </source>
</evidence>
<dbReference type="GO" id="GO:0007088">
    <property type="term" value="P:regulation of mitotic nuclear division"/>
    <property type="evidence" value="ECO:0007669"/>
    <property type="project" value="TreeGrafter"/>
</dbReference>
<keyword evidence="5" id="KW-0131">Cell cycle</keyword>
<protein>
    <recommendedName>
        <fullName evidence="2">Protein aurora borealis</fullName>
    </recommendedName>
</protein>
<evidence type="ECO:0000313" key="8">
    <source>
        <dbReference type="Proteomes" id="UP001209878"/>
    </source>
</evidence>
<accession>A0AAD9NGC3</accession>
<organism evidence="7 8">
    <name type="scientific">Ridgeia piscesae</name>
    <name type="common">Tubeworm</name>
    <dbReference type="NCBI Taxonomy" id="27915"/>
    <lineage>
        <taxon>Eukaryota</taxon>
        <taxon>Metazoa</taxon>
        <taxon>Spiralia</taxon>
        <taxon>Lophotrochozoa</taxon>
        <taxon>Annelida</taxon>
        <taxon>Polychaeta</taxon>
        <taxon>Sedentaria</taxon>
        <taxon>Canalipalpata</taxon>
        <taxon>Sabellida</taxon>
        <taxon>Siboglinidae</taxon>
        <taxon>Ridgeia</taxon>
    </lineage>
</organism>
<feature type="region of interest" description="Disordered" evidence="6">
    <location>
        <begin position="77"/>
        <end position="109"/>
    </location>
</feature>
<gene>
    <name evidence="7" type="ORF">NP493_1206g00041</name>
</gene>
<dbReference type="PANTHER" id="PTHR14728">
    <property type="entry name" value="PROTEIN AURORA BOREALIS"/>
    <property type="match status" value="1"/>
</dbReference>
<feature type="region of interest" description="Disordered" evidence="6">
    <location>
        <begin position="344"/>
        <end position="376"/>
    </location>
</feature>
<feature type="region of interest" description="Disordered" evidence="6">
    <location>
        <begin position="213"/>
        <end position="233"/>
    </location>
</feature>
<comment type="similarity">
    <text evidence="1">Belongs to the BORA family.</text>
</comment>
<dbReference type="GO" id="GO:0051301">
    <property type="term" value="P:cell division"/>
    <property type="evidence" value="ECO:0007669"/>
    <property type="project" value="UniProtKB-KW"/>
</dbReference>
<dbReference type="GO" id="GO:0005737">
    <property type="term" value="C:cytoplasm"/>
    <property type="evidence" value="ECO:0007669"/>
    <property type="project" value="TreeGrafter"/>
</dbReference>
<evidence type="ECO:0000256" key="2">
    <source>
        <dbReference type="ARBA" id="ARBA00020055"/>
    </source>
</evidence>
<comment type="caution">
    <text evidence="7">The sequence shown here is derived from an EMBL/GenBank/DDBJ whole genome shotgun (WGS) entry which is preliminary data.</text>
</comment>
<dbReference type="GO" id="GO:0019901">
    <property type="term" value="F:protein kinase binding"/>
    <property type="evidence" value="ECO:0007669"/>
    <property type="project" value="TreeGrafter"/>
</dbReference>
<dbReference type="GO" id="GO:0060236">
    <property type="term" value="P:regulation of mitotic spindle organization"/>
    <property type="evidence" value="ECO:0007669"/>
    <property type="project" value="TreeGrafter"/>
</dbReference>
<evidence type="ECO:0000256" key="1">
    <source>
        <dbReference type="ARBA" id="ARBA00010963"/>
    </source>
</evidence>
<dbReference type="Proteomes" id="UP001209878">
    <property type="component" value="Unassembled WGS sequence"/>
</dbReference>
<sequence length="703" mass="77159">MLESCHATQSAHVEAGHAGIMREEVDTFALNMNTCPDGMMQMQQTPVKGSPGEAYDHQQFKTPSANPSHLLHWQHLKTPTSSGSRHHRTPRSLPRHDICKTPGDDDSVSTTGGAIYNPFESALLERLQGPLCSPSVFAQGSTPGSAEKTPKTFRWTIDQIAILKPADIEEMPLQQALMCAKADSHIEEEAQKAIDTFFSKHVVLPSPWTDSAKKKPFQLPGTPDGESDDDWQYPPVHVSHKSATREISCQTTLTLPTEFDIFQLLAEHYTYQGDEGSQDLSTSSLRRKLFFQGTGTSPISPVKNGYSATIPADLFTPDRLLRSSPSQPPGSCLFSSSPIASPSSHLASSSVRRPPVAVPHMHRSCTTPDMMASPQLSPINTSCPRTRVEPPLQAAYVSPGQESPSQFWAHRTMESPGMSPISSNCPSHQKLPIVPLELQFCDDESTAPMRKVTGQKSSAADCTLDEVHQMELDTSSCGRDTSNCVRQTLFQNPTDDHFALDTEHSAHVSSQDIGYYTNSLTNQDTGFQSRNNLTNNDTEMLSVTNQDTGFQSGCSSTSSLISGPIVHSDLTNQFGQLPVVCDDLDPTFNDHLDNSHPVRRMSFSLDDDIIFRARKVLGKPPEGTLGQMSSKSVILSDVSNTLEKQDQMRESDVAMTMLKRAKDDFARYFESIESGSVASTPTMVTPSSKLLQQNYTSESKGWF</sequence>
<name>A0AAD9NGC3_RIDPI</name>
<evidence type="ECO:0000256" key="6">
    <source>
        <dbReference type="SAM" id="MobiDB-lite"/>
    </source>
</evidence>
<keyword evidence="3" id="KW-0132">Cell division</keyword>
<keyword evidence="8" id="KW-1185">Reference proteome</keyword>
<dbReference type="InterPro" id="IPR023252">
    <property type="entry name" value="Aurora_borealis_protein"/>
</dbReference>